<evidence type="ECO:0000313" key="4">
    <source>
        <dbReference type="Proteomes" id="UP000678393"/>
    </source>
</evidence>
<feature type="region of interest" description="Disordered" evidence="2">
    <location>
        <begin position="214"/>
        <end position="239"/>
    </location>
</feature>
<feature type="compositionally biased region" description="Polar residues" evidence="2">
    <location>
        <begin position="221"/>
        <end position="239"/>
    </location>
</feature>
<comment type="caution">
    <text evidence="3">The sequence shown here is derived from an EMBL/GenBank/DDBJ whole genome shotgun (WGS) entry which is preliminary data.</text>
</comment>
<evidence type="ECO:0000256" key="2">
    <source>
        <dbReference type="SAM" id="MobiDB-lite"/>
    </source>
</evidence>
<keyword evidence="1" id="KW-0175">Coiled coil</keyword>
<accession>A0A8S3ZJ98</accession>
<dbReference type="Proteomes" id="UP000678393">
    <property type="component" value="Unassembled WGS sequence"/>
</dbReference>
<organism evidence="3 4">
    <name type="scientific">Candidula unifasciata</name>
    <dbReference type="NCBI Taxonomy" id="100452"/>
    <lineage>
        <taxon>Eukaryota</taxon>
        <taxon>Metazoa</taxon>
        <taxon>Spiralia</taxon>
        <taxon>Lophotrochozoa</taxon>
        <taxon>Mollusca</taxon>
        <taxon>Gastropoda</taxon>
        <taxon>Heterobranchia</taxon>
        <taxon>Euthyneura</taxon>
        <taxon>Panpulmonata</taxon>
        <taxon>Eupulmonata</taxon>
        <taxon>Stylommatophora</taxon>
        <taxon>Helicina</taxon>
        <taxon>Helicoidea</taxon>
        <taxon>Geomitridae</taxon>
        <taxon>Candidula</taxon>
    </lineage>
</organism>
<reference evidence="3" key="1">
    <citation type="submission" date="2021-04" db="EMBL/GenBank/DDBJ databases">
        <authorList>
            <consortium name="Molecular Ecology Group"/>
        </authorList>
    </citation>
    <scope>NUCLEOTIDE SEQUENCE</scope>
</reference>
<evidence type="ECO:0000313" key="3">
    <source>
        <dbReference type="EMBL" id="CAG5127286.1"/>
    </source>
</evidence>
<sequence length="239" mass="28112">MAARSFSEGSSRKVDYRVNEVFLKQKVQELEHEVSELKQRLDGLRKAKNTTVIKRQREVLETGTSFGKREPKGISEMELKRKLSEKDKAWQEELDTVRRKFEAQINQIKPNTLQEQACNHLAQLEFLRQRNEELANDNIATTTQNRELRERVDTLLSELSIKEAGWCEMEEKFKLELKTSWGEKYKIWMEQMEAKITELQRTNILLRTYLKNHRPDGPDPTGQNPNFDSFLSKNVTINI</sequence>
<dbReference type="AlphaFoldDB" id="A0A8S3ZJ98"/>
<proteinExistence type="predicted"/>
<gene>
    <name evidence="3" type="ORF">CUNI_LOCUS12844</name>
</gene>
<keyword evidence="4" id="KW-1185">Reference proteome</keyword>
<dbReference type="EMBL" id="CAJHNH020002635">
    <property type="protein sequence ID" value="CAG5127286.1"/>
    <property type="molecule type" value="Genomic_DNA"/>
</dbReference>
<feature type="coiled-coil region" evidence="1">
    <location>
        <begin position="124"/>
        <end position="151"/>
    </location>
</feature>
<evidence type="ECO:0000256" key="1">
    <source>
        <dbReference type="SAM" id="Coils"/>
    </source>
</evidence>
<protein>
    <submittedName>
        <fullName evidence="3">Uncharacterized protein</fullName>
    </submittedName>
</protein>
<dbReference type="OrthoDB" id="10065091at2759"/>
<feature type="coiled-coil region" evidence="1">
    <location>
        <begin position="20"/>
        <end position="47"/>
    </location>
</feature>
<name>A0A8S3ZJ98_9EUPU</name>